<feature type="domain" description="HTH lacI-type" evidence="4">
    <location>
        <begin position="13"/>
        <end position="67"/>
    </location>
</feature>
<dbReference type="InterPro" id="IPR010982">
    <property type="entry name" value="Lambda_DNA-bd_dom_sf"/>
</dbReference>
<dbReference type="GO" id="GO:0000976">
    <property type="term" value="F:transcription cis-regulatory region binding"/>
    <property type="evidence" value="ECO:0007669"/>
    <property type="project" value="TreeGrafter"/>
</dbReference>
<dbReference type="PANTHER" id="PTHR30146:SF33">
    <property type="entry name" value="TRANSCRIPTIONAL REGULATOR"/>
    <property type="match status" value="1"/>
</dbReference>
<dbReference type="GO" id="GO:0003700">
    <property type="term" value="F:DNA-binding transcription factor activity"/>
    <property type="evidence" value="ECO:0007669"/>
    <property type="project" value="TreeGrafter"/>
</dbReference>
<dbReference type="InterPro" id="IPR028082">
    <property type="entry name" value="Peripla_BP_I"/>
</dbReference>
<evidence type="ECO:0000256" key="1">
    <source>
        <dbReference type="ARBA" id="ARBA00023015"/>
    </source>
</evidence>
<dbReference type="InterPro" id="IPR046335">
    <property type="entry name" value="LacI/GalR-like_sensor"/>
</dbReference>
<keyword evidence="2" id="KW-0238">DNA-binding</keyword>
<dbReference type="SUPFAM" id="SSF47413">
    <property type="entry name" value="lambda repressor-like DNA-binding domains"/>
    <property type="match status" value="1"/>
</dbReference>
<protein>
    <submittedName>
        <fullName evidence="5">LacI family transcriptional regulator</fullName>
    </submittedName>
</protein>
<evidence type="ECO:0000259" key="4">
    <source>
        <dbReference type="PROSITE" id="PS50932"/>
    </source>
</evidence>
<dbReference type="PANTHER" id="PTHR30146">
    <property type="entry name" value="LACI-RELATED TRANSCRIPTIONAL REPRESSOR"/>
    <property type="match status" value="1"/>
</dbReference>
<gene>
    <name evidence="5" type="primary">gntR_1</name>
    <name evidence="5" type="ORF">ERS008476_01681</name>
</gene>
<accession>A0A0H5MCD0</accession>
<keyword evidence="1" id="KW-0805">Transcription regulation</keyword>
<dbReference type="SUPFAM" id="SSF53822">
    <property type="entry name" value="Periplasmic binding protein-like I"/>
    <property type="match status" value="1"/>
</dbReference>
<dbReference type="PROSITE" id="PS00356">
    <property type="entry name" value="HTH_LACI_1"/>
    <property type="match status" value="1"/>
</dbReference>
<evidence type="ECO:0000256" key="2">
    <source>
        <dbReference type="ARBA" id="ARBA00023125"/>
    </source>
</evidence>
<dbReference type="Gene3D" id="1.10.260.40">
    <property type="entry name" value="lambda repressor-like DNA-binding domains"/>
    <property type="match status" value="1"/>
</dbReference>
<dbReference type="AlphaFoldDB" id="A0A0H5MCD0"/>
<dbReference type="Pfam" id="PF13377">
    <property type="entry name" value="Peripla_BP_3"/>
    <property type="match status" value="1"/>
</dbReference>
<dbReference type="PROSITE" id="PS50932">
    <property type="entry name" value="HTH_LACI_2"/>
    <property type="match status" value="1"/>
</dbReference>
<evidence type="ECO:0000313" key="5">
    <source>
        <dbReference type="EMBL" id="CRY54726.1"/>
    </source>
</evidence>
<dbReference type="RefSeq" id="WP_053009365.1">
    <property type="nucleotide sequence ID" value="NZ_CWJI01000003.1"/>
</dbReference>
<evidence type="ECO:0000313" key="6">
    <source>
        <dbReference type="Proteomes" id="UP000043316"/>
    </source>
</evidence>
<name>A0A0H5MCD0_YERIN</name>
<dbReference type="CDD" id="cd01392">
    <property type="entry name" value="HTH_LacI"/>
    <property type="match status" value="1"/>
</dbReference>
<dbReference type="EMBL" id="CWJI01000003">
    <property type="protein sequence ID" value="CRY54726.1"/>
    <property type="molecule type" value="Genomic_DNA"/>
</dbReference>
<dbReference type="CDD" id="cd01575">
    <property type="entry name" value="PBP1_GntR"/>
    <property type="match status" value="1"/>
</dbReference>
<sequence>MEKPRKRRNTGRVTLQEVANYAGVGSMTVSRALRTPEQVSDKLREKIEQAVEALGYIPNRTAGALASGHSDTVAVLIPSLTDKASSRFMQSLQQILNKNEFQLLLGCHEYNQNKETEILMTLLQSNPAAVVIFGSQLADKTYQLLERANIPTVNAVGSHFKGAKITLEAAFLESAYELSRHLLAQGYQHIGFIGAHMDNRLQRQQLNGWHKAMLEHYKNADQTVTTPEAASLQFGRYALTEMLLRQPELDAVICSHEDVALGVLFECQRRLLKIPTGIAVACLDGSDSCDQTHPTLTSMRIDYKKMGKEAGKMLIDLLENDDDSDADEPVSQSFSYKFELRQST</sequence>
<keyword evidence="3" id="KW-0804">Transcription</keyword>
<dbReference type="Pfam" id="PF00356">
    <property type="entry name" value="LacI"/>
    <property type="match status" value="1"/>
</dbReference>
<dbReference type="Gene3D" id="3.40.50.2300">
    <property type="match status" value="2"/>
</dbReference>
<dbReference type="Proteomes" id="UP000043316">
    <property type="component" value="Unassembled WGS sequence"/>
</dbReference>
<proteinExistence type="predicted"/>
<reference evidence="6" key="1">
    <citation type="submission" date="2015-03" db="EMBL/GenBank/DDBJ databases">
        <authorList>
            <consortium name="Pathogen Informatics"/>
        </authorList>
    </citation>
    <scope>NUCLEOTIDE SEQUENCE [LARGE SCALE GENOMIC DNA]</scope>
    <source>
        <strain evidence="6">R148</strain>
    </source>
</reference>
<evidence type="ECO:0000256" key="3">
    <source>
        <dbReference type="ARBA" id="ARBA00023163"/>
    </source>
</evidence>
<organism evidence="5 6">
    <name type="scientific">Yersinia intermedia</name>
    <dbReference type="NCBI Taxonomy" id="631"/>
    <lineage>
        <taxon>Bacteria</taxon>
        <taxon>Pseudomonadati</taxon>
        <taxon>Pseudomonadota</taxon>
        <taxon>Gammaproteobacteria</taxon>
        <taxon>Enterobacterales</taxon>
        <taxon>Yersiniaceae</taxon>
        <taxon>Yersinia</taxon>
    </lineage>
</organism>
<dbReference type="SMART" id="SM00354">
    <property type="entry name" value="HTH_LACI"/>
    <property type="match status" value="1"/>
</dbReference>
<dbReference type="InterPro" id="IPR000843">
    <property type="entry name" value="HTH_LacI"/>
</dbReference>